<organism evidence="8 9">
    <name type="scientific">Fulvimonas soli</name>
    <dbReference type="NCBI Taxonomy" id="155197"/>
    <lineage>
        <taxon>Bacteria</taxon>
        <taxon>Pseudomonadati</taxon>
        <taxon>Pseudomonadota</taxon>
        <taxon>Gammaproteobacteria</taxon>
        <taxon>Lysobacterales</taxon>
        <taxon>Rhodanobacteraceae</taxon>
        <taxon>Fulvimonas</taxon>
    </lineage>
</organism>
<keyword evidence="9" id="KW-1185">Reference proteome</keyword>
<feature type="transmembrane region" description="Helical" evidence="6">
    <location>
        <begin position="112"/>
        <end position="131"/>
    </location>
</feature>
<evidence type="ECO:0000256" key="3">
    <source>
        <dbReference type="ARBA" id="ARBA00022692"/>
    </source>
</evidence>
<protein>
    <submittedName>
        <fullName evidence="8">Sulfatase-like protein</fullName>
    </submittedName>
</protein>
<dbReference type="Proteomes" id="UP000245812">
    <property type="component" value="Unassembled WGS sequence"/>
</dbReference>
<evidence type="ECO:0000256" key="2">
    <source>
        <dbReference type="ARBA" id="ARBA00022475"/>
    </source>
</evidence>
<dbReference type="SUPFAM" id="SSF53649">
    <property type="entry name" value="Alkaline phosphatase-like"/>
    <property type="match status" value="1"/>
</dbReference>
<accession>A0A316HM04</accession>
<dbReference type="AlphaFoldDB" id="A0A316HM04"/>
<dbReference type="InterPro" id="IPR000917">
    <property type="entry name" value="Sulfatase_N"/>
</dbReference>
<feature type="transmembrane region" description="Helical" evidence="6">
    <location>
        <begin position="143"/>
        <end position="164"/>
    </location>
</feature>
<comment type="caution">
    <text evidence="8">The sequence shown here is derived from an EMBL/GenBank/DDBJ whole genome shotgun (WGS) entry which is preliminary data.</text>
</comment>
<evidence type="ECO:0000313" key="9">
    <source>
        <dbReference type="Proteomes" id="UP000245812"/>
    </source>
</evidence>
<evidence type="ECO:0000256" key="1">
    <source>
        <dbReference type="ARBA" id="ARBA00004651"/>
    </source>
</evidence>
<evidence type="ECO:0000313" key="8">
    <source>
        <dbReference type="EMBL" id="PWK81549.1"/>
    </source>
</evidence>
<dbReference type="Pfam" id="PF00884">
    <property type="entry name" value="Sulfatase"/>
    <property type="match status" value="1"/>
</dbReference>
<proteinExistence type="predicted"/>
<evidence type="ECO:0000259" key="7">
    <source>
        <dbReference type="Pfam" id="PF00884"/>
    </source>
</evidence>
<comment type="subcellular location">
    <subcellularLocation>
        <location evidence="1">Cell membrane</location>
        <topology evidence="1">Multi-pass membrane protein</topology>
    </subcellularLocation>
</comment>
<name>A0A316HM04_9GAMM</name>
<dbReference type="InterPro" id="IPR050448">
    <property type="entry name" value="OpgB/LTA_synthase_biosynth"/>
</dbReference>
<feature type="transmembrane region" description="Helical" evidence="6">
    <location>
        <begin position="12"/>
        <end position="31"/>
    </location>
</feature>
<keyword evidence="3 6" id="KW-0812">Transmembrane</keyword>
<evidence type="ECO:0000256" key="5">
    <source>
        <dbReference type="ARBA" id="ARBA00023136"/>
    </source>
</evidence>
<gene>
    <name evidence="8" type="ORF">C7456_12126</name>
</gene>
<keyword evidence="2" id="KW-1003">Cell membrane</keyword>
<feature type="transmembrane region" description="Helical" evidence="6">
    <location>
        <begin position="37"/>
        <end position="55"/>
    </location>
</feature>
<dbReference type="CDD" id="cd16015">
    <property type="entry name" value="LTA_synthase"/>
    <property type="match status" value="1"/>
</dbReference>
<dbReference type="EMBL" id="QGHC01000021">
    <property type="protein sequence ID" value="PWK81549.1"/>
    <property type="molecule type" value="Genomic_DNA"/>
</dbReference>
<dbReference type="PANTHER" id="PTHR47371">
    <property type="entry name" value="LIPOTEICHOIC ACID SYNTHASE"/>
    <property type="match status" value="1"/>
</dbReference>
<feature type="transmembrane region" description="Helical" evidence="6">
    <location>
        <begin position="62"/>
        <end position="80"/>
    </location>
</feature>
<sequence length="570" mass="62955">MSAFLPRAARGRALRLGAWLGFALCLGFAAWREPEPVQRLFVAALMLCAAGALYFATARPVLALLAGGGAFLGLRFVSALKQQYLDVGLMPRDFIYFTHSSLLETLRRYPHLYGLAILVCAGVPLLLWLAWRGARSPWLPARPWRRLAGLALCVLGFWLCLLPAGPFGRVYQRSAWQKLGGDDALLTDFFVYFYDSDVQLPARADDAAAERDWGATAAGRPGAARPPYPDIVEVLEESTFDPSNFAMCKGVPECRAPALFEPDARTVAHGPLRVHTFGGGTWVSEFAALTGLPQDIFGAGGMYAPYVLAPRMRDALPQQLARLGYRTVAVYPTNGAFLNGRNAYMAYGFQEFHDADELGLDPWEESDAQMFDAARRVYQRVKKPGEPVFLMVLTINQHGPHNLDPLDRLPPPFNRGVVPGLPPETELNVSTYLAQLRASDQAMRQLEHAFLDRAQPTVLVHFGDHQPSFDGLIRGLPRRWPPALRPLQQYLTYFMIKRNAAGAPLPSYPALDIALLPGMVLQAAGLPADPYFSAQIALRERCGGRYADCPAPGLVASYQGWIFDRLHVFE</sequence>
<dbReference type="InterPro" id="IPR017850">
    <property type="entry name" value="Alkaline_phosphatase_core_sf"/>
</dbReference>
<evidence type="ECO:0000256" key="6">
    <source>
        <dbReference type="SAM" id="Phobius"/>
    </source>
</evidence>
<keyword evidence="4 6" id="KW-1133">Transmembrane helix</keyword>
<evidence type="ECO:0000256" key="4">
    <source>
        <dbReference type="ARBA" id="ARBA00022989"/>
    </source>
</evidence>
<dbReference type="GO" id="GO:0005886">
    <property type="term" value="C:plasma membrane"/>
    <property type="evidence" value="ECO:0007669"/>
    <property type="project" value="UniProtKB-SubCell"/>
</dbReference>
<dbReference type="PANTHER" id="PTHR47371:SF3">
    <property type="entry name" value="PHOSPHOGLYCEROL TRANSFERASE I"/>
    <property type="match status" value="1"/>
</dbReference>
<feature type="domain" description="Sulfatase N-terminal" evidence="7">
    <location>
        <begin position="229"/>
        <end position="500"/>
    </location>
</feature>
<reference evidence="8 9" key="1">
    <citation type="submission" date="2018-05" db="EMBL/GenBank/DDBJ databases">
        <title>Genomic Encyclopedia of Type Strains, Phase IV (KMG-IV): sequencing the most valuable type-strain genomes for metagenomic binning, comparative biology and taxonomic classification.</title>
        <authorList>
            <person name="Goeker M."/>
        </authorList>
    </citation>
    <scope>NUCLEOTIDE SEQUENCE [LARGE SCALE GENOMIC DNA]</scope>
    <source>
        <strain evidence="8 9">DSM 14263</strain>
    </source>
</reference>
<dbReference type="Gene3D" id="3.40.720.10">
    <property type="entry name" value="Alkaline Phosphatase, subunit A"/>
    <property type="match status" value="1"/>
</dbReference>
<dbReference type="OrthoDB" id="5363296at2"/>
<dbReference type="RefSeq" id="WP_109724839.1">
    <property type="nucleotide sequence ID" value="NZ_MSZV01000032.1"/>
</dbReference>
<keyword evidence="5 6" id="KW-0472">Membrane</keyword>